<sequence length="500" mass="55288">MERRKNTNNGVKIIEVCKVAPDPPILSSESAPPKSLPLSFFDLRWLKYPPIQSLLFYELPTLDTKTTPSLLSLFRSDILPRLKHSLSLTLHHYLPLAGNLTWPESSDKPVINYVESDGDAVPLVVAESDADFYRLSGTNEGVIKSAEYHPLVPDLFMSSERTGLLALQVTTFRDGGFSIGITTHHVVLDGSTVITFLKSWAHTCRSLGSGQYSYYNYSLVVPDLPLELKPFYDRSVIKDPAGLENLYLKQWLDLDGPNNRSLVCFQLKQVFPDSVRGVFHLTRADIQKLRQSVNQYYSGDDGDHVHASTFSVTYAYVVLCLVKAEGLTKNDDEILVGFGMDCRSRLDPPLPNTYFGNCLVGCRVVTKTKSLVVDDDNCRSSGLAAATKIISDGIKSLETNGVLKGAEKWLAIVTPSNFQPASVPRMYTISGSPRFGFYSGTDFGWGRPRKFDIVSLDWSGSISLSDCRDGNGGVEIGLVLSKQHMETFASLFAQGLESID</sequence>
<evidence type="ECO:0000256" key="1">
    <source>
        <dbReference type="ARBA" id="ARBA00022679"/>
    </source>
</evidence>
<dbReference type="AlphaFoldDB" id="A0A2P5FER3"/>
<keyword evidence="2" id="KW-0012">Acyltransferase</keyword>
<dbReference type="Proteomes" id="UP000237000">
    <property type="component" value="Unassembled WGS sequence"/>
</dbReference>
<dbReference type="EMBL" id="JXTC01000039">
    <property type="protein sequence ID" value="PON96283.1"/>
    <property type="molecule type" value="Genomic_DNA"/>
</dbReference>
<evidence type="ECO:0000256" key="2">
    <source>
        <dbReference type="ARBA" id="ARBA00023315"/>
    </source>
</evidence>
<dbReference type="Pfam" id="PF02458">
    <property type="entry name" value="Transferase"/>
    <property type="match status" value="1"/>
</dbReference>
<keyword evidence="4" id="KW-1185">Reference proteome</keyword>
<dbReference type="InterPro" id="IPR051504">
    <property type="entry name" value="Plant_metabolite_acyltrans"/>
</dbReference>
<dbReference type="PANTHER" id="PTHR31625">
    <property type="match status" value="1"/>
</dbReference>
<comment type="caution">
    <text evidence="3">The sequence shown here is derived from an EMBL/GenBank/DDBJ whole genome shotgun (WGS) entry which is preliminary data.</text>
</comment>
<dbReference type="InterPro" id="IPR023213">
    <property type="entry name" value="CAT-like_dom_sf"/>
</dbReference>
<name>A0A2P5FER3_TREOI</name>
<dbReference type="Gene3D" id="3.30.559.10">
    <property type="entry name" value="Chloramphenicol acetyltransferase-like domain"/>
    <property type="match status" value="2"/>
</dbReference>
<accession>A0A2P5FER3</accession>
<keyword evidence="1 3" id="KW-0808">Transferase</keyword>
<dbReference type="OrthoDB" id="1862401at2759"/>
<evidence type="ECO:0000313" key="4">
    <source>
        <dbReference type="Proteomes" id="UP000237000"/>
    </source>
</evidence>
<dbReference type="InParanoid" id="A0A2P5FER3"/>
<dbReference type="STRING" id="63057.A0A2P5FER3"/>
<evidence type="ECO:0000313" key="3">
    <source>
        <dbReference type="EMBL" id="PON96283.1"/>
    </source>
</evidence>
<gene>
    <name evidence="3" type="ORF">TorRG33x02_078720</name>
</gene>
<protein>
    <submittedName>
        <fullName evidence="3">Transferase</fullName>
    </submittedName>
</protein>
<proteinExistence type="predicted"/>
<dbReference type="GO" id="GO:0016747">
    <property type="term" value="F:acyltransferase activity, transferring groups other than amino-acyl groups"/>
    <property type="evidence" value="ECO:0007669"/>
    <property type="project" value="UniProtKB-ARBA"/>
</dbReference>
<organism evidence="3 4">
    <name type="scientific">Trema orientale</name>
    <name type="common">Charcoal tree</name>
    <name type="synonym">Celtis orientalis</name>
    <dbReference type="NCBI Taxonomy" id="63057"/>
    <lineage>
        <taxon>Eukaryota</taxon>
        <taxon>Viridiplantae</taxon>
        <taxon>Streptophyta</taxon>
        <taxon>Embryophyta</taxon>
        <taxon>Tracheophyta</taxon>
        <taxon>Spermatophyta</taxon>
        <taxon>Magnoliopsida</taxon>
        <taxon>eudicotyledons</taxon>
        <taxon>Gunneridae</taxon>
        <taxon>Pentapetalae</taxon>
        <taxon>rosids</taxon>
        <taxon>fabids</taxon>
        <taxon>Rosales</taxon>
        <taxon>Cannabaceae</taxon>
        <taxon>Trema</taxon>
    </lineage>
</organism>
<reference evidence="4" key="1">
    <citation type="submission" date="2016-06" db="EMBL/GenBank/DDBJ databases">
        <title>Parallel loss of symbiosis genes in relatives of nitrogen-fixing non-legume Parasponia.</title>
        <authorList>
            <person name="Van Velzen R."/>
            <person name="Holmer R."/>
            <person name="Bu F."/>
            <person name="Rutten L."/>
            <person name="Van Zeijl A."/>
            <person name="Liu W."/>
            <person name="Santuari L."/>
            <person name="Cao Q."/>
            <person name="Sharma T."/>
            <person name="Shen D."/>
            <person name="Roswanjaya Y."/>
            <person name="Wardhani T."/>
            <person name="Kalhor M.S."/>
            <person name="Jansen J."/>
            <person name="Van den Hoogen J."/>
            <person name="Gungor B."/>
            <person name="Hartog M."/>
            <person name="Hontelez J."/>
            <person name="Verver J."/>
            <person name="Yang W.-C."/>
            <person name="Schijlen E."/>
            <person name="Repin R."/>
            <person name="Schilthuizen M."/>
            <person name="Schranz E."/>
            <person name="Heidstra R."/>
            <person name="Miyata K."/>
            <person name="Fedorova E."/>
            <person name="Kohlen W."/>
            <person name="Bisseling T."/>
            <person name="Smit S."/>
            <person name="Geurts R."/>
        </authorList>
    </citation>
    <scope>NUCLEOTIDE SEQUENCE [LARGE SCALE GENOMIC DNA]</scope>
    <source>
        <strain evidence="4">cv. RG33-2</strain>
    </source>
</reference>